<sequence length="110" mass="12236">MSPFALILNSSVIHTDAYPEVSSHLGLDVSACMTPTSEVQIHTRKCHTRYNNTNEVQLWSERLCLCPLRSFFLHRGYQGSVIGPGLIPWPRCGSKLQTGAHNKAIQENAT</sequence>
<reference evidence="1" key="1">
    <citation type="submission" date="2019-11" db="UniProtKB">
        <authorList>
            <consortium name="WormBaseParasite"/>
        </authorList>
    </citation>
    <scope>IDENTIFICATION</scope>
</reference>
<name>A0A5K3EVJ2_MESCO</name>
<dbReference type="AlphaFoldDB" id="A0A5K3EVJ2"/>
<evidence type="ECO:0000313" key="1">
    <source>
        <dbReference type="WBParaSite" id="MCU_003446-RA"/>
    </source>
</evidence>
<accession>A0A5K3EVJ2</accession>
<organism evidence="1">
    <name type="scientific">Mesocestoides corti</name>
    <name type="common">Flatworm</name>
    <dbReference type="NCBI Taxonomy" id="53468"/>
    <lineage>
        <taxon>Eukaryota</taxon>
        <taxon>Metazoa</taxon>
        <taxon>Spiralia</taxon>
        <taxon>Lophotrochozoa</taxon>
        <taxon>Platyhelminthes</taxon>
        <taxon>Cestoda</taxon>
        <taxon>Eucestoda</taxon>
        <taxon>Cyclophyllidea</taxon>
        <taxon>Mesocestoididae</taxon>
        <taxon>Mesocestoides</taxon>
    </lineage>
</organism>
<dbReference type="WBParaSite" id="MCU_003446-RA">
    <property type="protein sequence ID" value="MCU_003446-RA"/>
    <property type="gene ID" value="MCU_003446"/>
</dbReference>
<proteinExistence type="predicted"/>
<protein>
    <submittedName>
        <fullName evidence="1">Secreted protein</fullName>
    </submittedName>
</protein>